<gene>
    <name evidence="2" type="ORF">B0T17DRAFT_152970</name>
</gene>
<evidence type="ECO:0000256" key="1">
    <source>
        <dbReference type="SAM" id="MobiDB-lite"/>
    </source>
</evidence>
<reference evidence="2" key="1">
    <citation type="submission" date="2023-06" db="EMBL/GenBank/DDBJ databases">
        <title>Genome-scale phylogeny and comparative genomics of the fungal order Sordariales.</title>
        <authorList>
            <consortium name="Lawrence Berkeley National Laboratory"/>
            <person name="Hensen N."/>
            <person name="Bonometti L."/>
            <person name="Westerberg I."/>
            <person name="Brannstrom I.O."/>
            <person name="Guillou S."/>
            <person name="Cros-Aarteil S."/>
            <person name="Calhoun S."/>
            <person name="Haridas S."/>
            <person name="Kuo A."/>
            <person name="Mondo S."/>
            <person name="Pangilinan J."/>
            <person name="Riley R."/>
            <person name="LaButti K."/>
            <person name="Andreopoulos B."/>
            <person name="Lipzen A."/>
            <person name="Chen C."/>
            <person name="Yanf M."/>
            <person name="Daum C."/>
            <person name="Ng V."/>
            <person name="Clum A."/>
            <person name="Steindorff A."/>
            <person name="Ohm R."/>
            <person name="Martin F."/>
            <person name="Silar P."/>
            <person name="Natvig D."/>
            <person name="Lalanne C."/>
            <person name="Gautier V."/>
            <person name="Ament-velasquez S.L."/>
            <person name="Kruys A."/>
            <person name="Hutchinson M.I."/>
            <person name="Powell A.J."/>
            <person name="Barry K."/>
            <person name="Miller A.N."/>
            <person name="Grigoriev I.V."/>
            <person name="Debuchy R."/>
            <person name="Gladieux P."/>
            <person name="Thoren M.H."/>
            <person name="Johannesson H."/>
        </authorList>
    </citation>
    <scope>NUCLEOTIDE SEQUENCE</scope>
    <source>
        <strain evidence="2">SMH3391-2</strain>
    </source>
</reference>
<feature type="region of interest" description="Disordered" evidence="1">
    <location>
        <begin position="1"/>
        <end position="185"/>
    </location>
</feature>
<evidence type="ECO:0000313" key="2">
    <source>
        <dbReference type="EMBL" id="KAK0628429.1"/>
    </source>
</evidence>
<dbReference type="EMBL" id="JAULSR010000002">
    <property type="protein sequence ID" value="KAK0628429.1"/>
    <property type="molecule type" value="Genomic_DNA"/>
</dbReference>
<proteinExistence type="predicted"/>
<name>A0AA40C8F4_9PEZI</name>
<feature type="compositionally biased region" description="Basic residues" evidence="1">
    <location>
        <begin position="41"/>
        <end position="53"/>
    </location>
</feature>
<dbReference type="AlphaFoldDB" id="A0AA40C8F4"/>
<organism evidence="2 3">
    <name type="scientific">Bombardia bombarda</name>
    <dbReference type="NCBI Taxonomy" id="252184"/>
    <lineage>
        <taxon>Eukaryota</taxon>
        <taxon>Fungi</taxon>
        <taxon>Dikarya</taxon>
        <taxon>Ascomycota</taxon>
        <taxon>Pezizomycotina</taxon>
        <taxon>Sordariomycetes</taxon>
        <taxon>Sordariomycetidae</taxon>
        <taxon>Sordariales</taxon>
        <taxon>Lasiosphaeriaceae</taxon>
        <taxon>Bombardia</taxon>
    </lineage>
</organism>
<protein>
    <submittedName>
        <fullName evidence="2">Uncharacterized protein</fullName>
    </submittedName>
</protein>
<feature type="compositionally biased region" description="Low complexity" evidence="1">
    <location>
        <begin position="143"/>
        <end position="158"/>
    </location>
</feature>
<dbReference type="Proteomes" id="UP001174934">
    <property type="component" value="Unassembled WGS sequence"/>
</dbReference>
<sequence length="185" mass="20011">MDLKITTQKASSSGRASESKTSSPTITPINQEASTRNNEKPRRKGGRLLNKMHKLTDWLSTAEPSSHALMQHKREKFQDAGRSQAAGVKLRSPIGQIPADAIKPATGPDPEEVALKKATERHRHKNKQSPYDSGCASGPRRPSQSSTSGLSQTTTTTTAMSIHKGSCSVPTTPRHDGLPFDGWNC</sequence>
<evidence type="ECO:0000313" key="3">
    <source>
        <dbReference type="Proteomes" id="UP001174934"/>
    </source>
</evidence>
<feature type="compositionally biased region" description="Polar residues" evidence="1">
    <location>
        <begin position="1"/>
        <end position="36"/>
    </location>
</feature>
<accession>A0AA40C8F4</accession>
<comment type="caution">
    <text evidence="2">The sequence shown here is derived from an EMBL/GenBank/DDBJ whole genome shotgun (WGS) entry which is preliminary data.</text>
</comment>
<keyword evidence="3" id="KW-1185">Reference proteome</keyword>